<gene>
    <name evidence="13" type="ORF">OVA965_LOCUS44818</name>
    <name evidence="14" type="ORF">TMI583_LOCUS47826</name>
</gene>
<dbReference type="EMBL" id="CAJOBA010094445">
    <property type="protein sequence ID" value="CAF4497650.1"/>
    <property type="molecule type" value="Genomic_DNA"/>
</dbReference>
<dbReference type="SUPFAM" id="SSF101478">
    <property type="entry name" value="ADP-ribosylglycohydrolase"/>
    <property type="match status" value="1"/>
</dbReference>
<evidence type="ECO:0000256" key="9">
    <source>
        <dbReference type="ARBA" id="ARBA00043187"/>
    </source>
</evidence>
<proteinExistence type="inferred from homology"/>
<dbReference type="InterPro" id="IPR036705">
    <property type="entry name" value="Ribosyl_crysJ1_sf"/>
</dbReference>
<evidence type="ECO:0000256" key="1">
    <source>
        <dbReference type="ARBA" id="ARBA00010702"/>
    </source>
</evidence>
<dbReference type="AlphaFoldDB" id="A0A8S2XIX3"/>
<evidence type="ECO:0000256" key="11">
    <source>
        <dbReference type="ARBA" id="ARBA00049015"/>
    </source>
</evidence>
<feature type="binding site" evidence="12">
    <location>
        <position position="73"/>
    </location>
    <ligand>
        <name>Mg(2+)</name>
        <dbReference type="ChEBI" id="CHEBI:18420"/>
        <label>1</label>
    </ligand>
</feature>
<comment type="cofactor">
    <cofactor evidence="12">
        <name>Mg(2+)</name>
        <dbReference type="ChEBI" id="CHEBI:18420"/>
    </cofactor>
    <text evidence="12">Binds 2 magnesium ions per subunit.</text>
</comment>
<reference evidence="14" key="1">
    <citation type="submission" date="2021-02" db="EMBL/GenBank/DDBJ databases">
        <authorList>
            <person name="Nowell W R."/>
        </authorList>
    </citation>
    <scope>NUCLEOTIDE SEQUENCE</scope>
</reference>
<evidence type="ECO:0000256" key="12">
    <source>
        <dbReference type="PIRSR" id="PIRSR605502-1"/>
    </source>
</evidence>
<comment type="caution">
    <text evidence="14">The sequence shown here is derived from an EMBL/GenBank/DDBJ whole genome shotgun (WGS) entry which is preliminary data.</text>
</comment>
<dbReference type="EMBL" id="CAJNOK010066090">
    <property type="protein sequence ID" value="CAF1650820.1"/>
    <property type="molecule type" value="Genomic_DNA"/>
</dbReference>
<dbReference type="InterPro" id="IPR050792">
    <property type="entry name" value="ADP-ribosylglycohydrolase"/>
</dbReference>
<evidence type="ECO:0000256" key="5">
    <source>
        <dbReference type="ARBA" id="ARBA00042398"/>
    </source>
</evidence>
<sequence length="130" mass="14616">QCFQAGWFGQKQLHPDIVQIAEGSYQKKNRPEIKAGAMAVEALEAALWAFFHDNNSFQVGVLSCVNLGDDTDTVAAIYGQLAGACYGVEKLPLNWIQQIYAKNFIANISDWLRFEGAQWWEKKKNMRGST</sequence>
<dbReference type="InterPro" id="IPR005502">
    <property type="entry name" value="Ribosyl_crysJ1"/>
</dbReference>
<evidence type="ECO:0000256" key="3">
    <source>
        <dbReference type="ARBA" id="ARBA00022801"/>
    </source>
</evidence>
<evidence type="ECO:0000256" key="2">
    <source>
        <dbReference type="ARBA" id="ARBA00012255"/>
    </source>
</evidence>
<keyword evidence="3" id="KW-0378">Hydrolase</keyword>
<dbReference type="GO" id="GO:0004649">
    <property type="term" value="F:poly(ADP-ribose) glycohydrolase activity"/>
    <property type="evidence" value="ECO:0007669"/>
    <property type="project" value="UniProtKB-EC"/>
</dbReference>
<evidence type="ECO:0000256" key="8">
    <source>
        <dbReference type="ARBA" id="ARBA00042850"/>
    </source>
</evidence>
<evidence type="ECO:0000313" key="15">
    <source>
        <dbReference type="Proteomes" id="UP000682733"/>
    </source>
</evidence>
<evidence type="ECO:0000256" key="6">
    <source>
        <dbReference type="ARBA" id="ARBA00042471"/>
    </source>
</evidence>
<accession>A0A8S2XIX3</accession>
<comment type="similarity">
    <text evidence="1">Belongs to the ADP-ribosylglycohydrolase family.</text>
</comment>
<dbReference type="EC" id="3.2.1.143" evidence="2"/>
<evidence type="ECO:0000256" key="7">
    <source>
        <dbReference type="ARBA" id="ARBA00042722"/>
    </source>
</evidence>
<keyword evidence="12" id="KW-0479">Metal-binding</keyword>
<dbReference type="Proteomes" id="UP000682733">
    <property type="component" value="Unassembled WGS sequence"/>
</dbReference>
<protein>
    <recommendedName>
        <fullName evidence="4">ADP-ribosylhydrolase ARH3</fullName>
        <ecNumber evidence="2">3.2.1.143</ecNumber>
    </recommendedName>
    <alternativeName>
        <fullName evidence="5">ADP-ribose glycohydrolase ARH3</fullName>
    </alternativeName>
    <alternativeName>
        <fullName evidence="6">ADP-ribosylhydrolase 3</fullName>
    </alternativeName>
    <alternativeName>
        <fullName evidence="9">O-acetyl-ADP-ribose deacetylase ARH3</fullName>
    </alternativeName>
    <alternativeName>
        <fullName evidence="10">Poly(ADP-ribose) glycohydrolase ARH3</fullName>
    </alternativeName>
    <alternativeName>
        <fullName evidence="8">[Protein ADP-ribosylarginine] hydrolase-like protein 2</fullName>
    </alternativeName>
    <alternativeName>
        <fullName evidence="7">[Protein ADP-ribosylserine] hydrolase</fullName>
    </alternativeName>
</protein>
<evidence type="ECO:0000313" key="13">
    <source>
        <dbReference type="EMBL" id="CAF1650820.1"/>
    </source>
</evidence>
<organism evidence="14 15">
    <name type="scientific">Didymodactylos carnosus</name>
    <dbReference type="NCBI Taxonomy" id="1234261"/>
    <lineage>
        <taxon>Eukaryota</taxon>
        <taxon>Metazoa</taxon>
        <taxon>Spiralia</taxon>
        <taxon>Gnathifera</taxon>
        <taxon>Rotifera</taxon>
        <taxon>Eurotatoria</taxon>
        <taxon>Bdelloidea</taxon>
        <taxon>Philodinida</taxon>
        <taxon>Philodinidae</taxon>
        <taxon>Didymodactylos</taxon>
    </lineage>
</organism>
<dbReference type="Proteomes" id="UP000677228">
    <property type="component" value="Unassembled WGS sequence"/>
</dbReference>
<evidence type="ECO:0000256" key="4">
    <source>
        <dbReference type="ARBA" id="ARBA00041057"/>
    </source>
</evidence>
<dbReference type="PANTHER" id="PTHR16222:SF24">
    <property type="entry name" value="ADP-RIBOSYLHYDROLASE ARH3"/>
    <property type="match status" value="1"/>
</dbReference>
<dbReference type="Gene3D" id="1.10.4080.10">
    <property type="entry name" value="ADP-ribosylation/Crystallin J1"/>
    <property type="match status" value="1"/>
</dbReference>
<keyword evidence="12" id="KW-0460">Magnesium</keyword>
<feature type="binding site" evidence="12">
    <location>
        <position position="72"/>
    </location>
    <ligand>
        <name>Mg(2+)</name>
        <dbReference type="ChEBI" id="CHEBI:18420"/>
        <label>1</label>
    </ligand>
</feature>
<dbReference type="GO" id="GO:0046872">
    <property type="term" value="F:metal ion binding"/>
    <property type="evidence" value="ECO:0007669"/>
    <property type="project" value="UniProtKB-KW"/>
</dbReference>
<feature type="non-terminal residue" evidence="14">
    <location>
        <position position="1"/>
    </location>
</feature>
<evidence type="ECO:0000256" key="10">
    <source>
        <dbReference type="ARBA" id="ARBA00043193"/>
    </source>
</evidence>
<dbReference type="PANTHER" id="PTHR16222">
    <property type="entry name" value="ADP-RIBOSYLGLYCOHYDROLASE"/>
    <property type="match status" value="1"/>
</dbReference>
<feature type="binding site" evidence="12">
    <location>
        <position position="70"/>
    </location>
    <ligand>
        <name>Mg(2+)</name>
        <dbReference type="ChEBI" id="CHEBI:18420"/>
        <label>1</label>
    </ligand>
</feature>
<comment type="catalytic activity">
    <reaction evidence="11">
        <text>alpha-NAD(+) + H2O = ADP-D-ribose + nicotinamide + H(+)</text>
        <dbReference type="Rhea" id="RHEA:68792"/>
        <dbReference type="ChEBI" id="CHEBI:15377"/>
        <dbReference type="ChEBI" id="CHEBI:15378"/>
        <dbReference type="ChEBI" id="CHEBI:17154"/>
        <dbReference type="ChEBI" id="CHEBI:57967"/>
        <dbReference type="ChEBI" id="CHEBI:77017"/>
    </reaction>
</comment>
<dbReference type="Pfam" id="PF03747">
    <property type="entry name" value="ADP_ribosyl_GH"/>
    <property type="match status" value="1"/>
</dbReference>
<evidence type="ECO:0000313" key="14">
    <source>
        <dbReference type="EMBL" id="CAF4497650.1"/>
    </source>
</evidence>
<name>A0A8S2XIX3_9BILA</name>